<organism evidence="1 2">
    <name type="scientific">Dubosiella muris</name>
    <dbReference type="NCBI Taxonomy" id="3038133"/>
    <lineage>
        <taxon>Bacteria</taxon>
        <taxon>Bacillati</taxon>
        <taxon>Bacillota</taxon>
        <taxon>Erysipelotrichia</taxon>
        <taxon>Erysipelotrichales</taxon>
        <taxon>Erysipelotrichaceae</taxon>
        <taxon>Dubosiella</taxon>
    </lineage>
</organism>
<keyword evidence="2" id="KW-1185">Reference proteome</keyword>
<dbReference type="Proteomes" id="UP000308836">
    <property type="component" value="Unassembled WGS sequence"/>
</dbReference>
<evidence type="ECO:0000313" key="1">
    <source>
        <dbReference type="EMBL" id="TGY64985.1"/>
    </source>
</evidence>
<evidence type="ECO:0000313" key="2">
    <source>
        <dbReference type="Proteomes" id="UP000308836"/>
    </source>
</evidence>
<reference evidence="1" key="1">
    <citation type="submission" date="2019-04" db="EMBL/GenBank/DDBJ databases">
        <title>Microbes associate with the intestines of laboratory mice.</title>
        <authorList>
            <person name="Navarre W."/>
            <person name="Wong E."/>
            <person name="Huang K."/>
            <person name="Tropini C."/>
            <person name="Ng K."/>
            <person name="Yu B."/>
        </authorList>
    </citation>
    <scope>NUCLEOTIDE SEQUENCE</scope>
    <source>
        <strain evidence="1">NM09_H32</strain>
    </source>
</reference>
<keyword evidence="1" id="KW-0547">Nucleotide-binding</keyword>
<dbReference type="EMBL" id="SRYG01000026">
    <property type="protein sequence ID" value="TGY64985.1"/>
    <property type="molecule type" value="Genomic_DNA"/>
</dbReference>
<comment type="caution">
    <text evidence="1">The sequence shown here is derived from an EMBL/GenBank/DDBJ whole genome shotgun (WGS) entry which is preliminary data.</text>
</comment>
<gene>
    <name evidence="1" type="ORF">E5336_10825</name>
</gene>
<proteinExistence type="predicted"/>
<sequence>MKKIIEVENLDVRFLQPQGELRALRGVDLTIQAGEILCVVGESGCGKSVLCKTIAGLLCKEGVIHSGAICYEGVDLLACSKQESRTIRKKAFAVVLQNPQTALDPVMKVGRQMDEVLKLHRPELSKPARRLRLLDALKQVGIHDPARVLSQYPHALSGGMKQRVVIATALLKEPSVLLADEPTTALDPTVAGRILDLFADVHKRNHMTIVLVLHDLAAAYHFASRVAIMYAGKIVEIGTKEDVFAHPLHPYTKALLDALPSRNLGKPRLPDLSGFAFSEEAMRPFSSTHWAAVPKGASDAR</sequence>
<keyword evidence="1" id="KW-0067">ATP-binding</keyword>
<name>A0AC61R4Y1_9FIRM</name>
<accession>A0AC61R4Y1</accession>
<protein>
    <submittedName>
        <fullName evidence="1">ABC transporter ATP-binding protein</fullName>
    </submittedName>
</protein>